<feature type="domain" description="Helix-turn-helix type 11" evidence="4">
    <location>
        <begin position="21"/>
        <end position="74"/>
    </location>
</feature>
<protein>
    <recommendedName>
        <fullName evidence="4">Helix-turn-helix type 11 domain-containing protein</fullName>
    </recommendedName>
</protein>
<dbReference type="InterPro" id="IPR050661">
    <property type="entry name" value="BglG_antiterminators"/>
</dbReference>
<evidence type="ECO:0000313" key="5">
    <source>
        <dbReference type="EMBL" id="BDR55898.1"/>
    </source>
</evidence>
<feature type="coiled-coil region" evidence="3">
    <location>
        <begin position="43"/>
        <end position="70"/>
    </location>
</feature>
<dbReference type="Proteomes" id="UP001321804">
    <property type="component" value="Chromosome"/>
</dbReference>
<gene>
    <name evidence="5" type="ORF">KIMC2_04600</name>
</gene>
<keyword evidence="6" id="KW-1185">Reference proteome</keyword>
<sequence>MNLMDLINILDRGKRYKAIFLTMLRSNEYVTSDFLASITGVSIRTIKKDLKNLQSEFNENQLNLKIISKKAHGYSLIISNKDLYEQIQKHFQLYQADVQSEFSKRVYLILKMLLASRKPIKIIDLQKQMLINDNNSLNRELLKVKDILKSYQLVLNYSLKGIEIKGPIYFKILLLSRDYKYFGVDVRTDIEYYDQLFIISKSKRAKIRQIIFSALVRSNISFSDVTSERFVNLIVLLHHLEDDVFYQSQLTPYPEFDYKKTREYKFVKIITNNLSEKELGFKYSVSMIEFLTHISVMSIDIYHFQECSTANYGELLDFTIEIRDELIRQISKTIFVDVSNNETLVKDLTKILLPISLKIKWGISDDVNITLYKDPRSLFSPILEESFKHITQNFMKKYTYYFSTREQQVIIGIIQGMINRIELTHRKLDIVIIAINGKLSTQQIKFNLLHYYKSYINVLSTKSLYELKSQDYDYYDYYICGKYGKNMRIPFHPILYVDETIKETEYVDSLQKVFLKSLGYDLKLPKITVEHVSKMTESYENYCATDIYNSNNTIIRVLFNLNSSKNNFKVYRFDQEYQSTDTNISSFIVLDTKVNGDFEMLKMITNIFWQIEKKPSLIQMSSEKKYSYTYFIENN</sequence>
<evidence type="ECO:0000256" key="1">
    <source>
        <dbReference type="ARBA" id="ARBA00023015"/>
    </source>
</evidence>
<evidence type="ECO:0000256" key="2">
    <source>
        <dbReference type="ARBA" id="ARBA00023163"/>
    </source>
</evidence>
<accession>A0AAU9DM16</accession>
<name>A0AAU9DM16_9LACO</name>
<evidence type="ECO:0000313" key="6">
    <source>
        <dbReference type="Proteomes" id="UP001321804"/>
    </source>
</evidence>
<proteinExistence type="predicted"/>
<reference evidence="5 6" key="1">
    <citation type="journal article" date="2023" name="Microbiol. Spectr.">
        <title>Symbiosis of Carpenter Bees with Uncharacterized Lactic Acid Bacteria Showing NAD Auxotrophy.</title>
        <authorList>
            <person name="Kawasaki S."/>
            <person name="Ozawa K."/>
            <person name="Mori T."/>
            <person name="Yamamoto A."/>
            <person name="Ito M."/>
            <person name="Ohkuma M."/>
            <person name="Sakamoto M."/>
            <person name="Matsutani M."/>
        </authorList>
    </citation>
    <scope>NUCLEOTIDE SEQUENCE [LARGE SCALE GENOMIC DNA]</scope>
    <source>
        <strain evidence="5 6">KimC2</strain>
    </source>
</reference>
<dbReference type="InterPro" id="IPR013196">
    <property type="entry name" value="HTH_11"/>
</dbReference>
<evidence type="ECO:0000256" key="3">
    <source>
        <dbReference type="SAM" id="Coils"/>
    </source>
</evidence>
<keyword evidence="3" id="KW-0175">Coiled coil</keyword>
<dbReference type="AlphaFoldDB" id="A0AAU9DM16"/>
<keyword evidence="2" id="KW-0804">Transcription</keyword>
<dbReference type="Gene3D" id="1.10.10.10">
    <property type="entry name" value="Winged helix-like DNA-binding domain superfamily/Winged helix DNA-binding domain"/>
    <property type="match status" value="1"/>
</dbReference>
<dbReference type="KEGG" id="xak:KIMC2_04600"/>
<dbReference type="InterPro" id="IPR036388">
    <property type="entry name" value="WH-like_DNA-bd_sf"/>
</dbReference>
<dbReference type="PANTHER" id="PTHR30185:SF18">
    <property type="entry name" value="TRANSCRIPTIONAL REGULATOR MTLR"/>
    <property type="match status" value="1"/>
</dbReference>
<dbReference type="PANTHER" id="PTHR30185">
    <property type="entry name" value="CRYPTIC BETA-GLUCOSIDE BGL OPERON ANTITERMINATOR"/>
    <property type="match status" value="1"/>
</dbReference>
<dbReference type="Pfam" id="PF08279">
    <property type="entry name" value="HTH_11"/>
    <property type="match status" value="1"/>
</dbReference>
<dbReference type="EMBL" id="AP026801">
    <property type="protein sequence ID" value="BDR55898.1"/>
    <property type="molecule type" value="Genomic_DNA"/>
</dbReference>
<keyword evidence="1" id="KW-0805">Transcription regulation</keyword>
<evidence type="ECO:0000259" key="4">
    <source>
        <dbReference type="Pfam" id="PF08279"/>
    </source>
</evidence>
<organism evidence="5 6">
    <name type="scientific">Xylocopilactobacillus apis</name>
    <dbReference type="NCBI Taxonomy" id="2932183"/>
    <lineage>
        <taxon>Bacteria</taxon>
        <taxon>Bacillati</taxon>
        <taxon>Bacillota</taxon>
        <taxon>Bacilli</taxon>
        <taxon>Lactobacillales</taxon>
        <taxon>Lactobacillaceae</taxon>
        <taxon>Xylocopilactobacillus</taxon>
    </lineage>
</organism>